<dbReference type="PROSITE" id="PS51257">
    <property type="entry name" value="PROKAR_LIPOPROTEIN"/>
    <property type="match status" value="1"/>
</dbReference>
<proteinExistence type="predicted"/>
<evidence type="ECO:0000313" key="2">
    <source>
        <dbReference type="Proteomes" id="UP001596270"/>
    </source>
</evidence>
<sequence>MSRQLLLSTALTALLLGGCAVQPVPLGASRDDVMAHYGTPSRVVALPSGSRLQYSRQPAGQQAIMVDLDAAGRVVAVRQVLNPADFARVVPDQWTRGDIEREFGRPASIDHVATWSGDIMTYRWQDSTGFDMFFWVYLDAGNVVRRTGQGMEIRNRMRRWG</sequence>
<reference evidence="2" key="1">
    <citation type="journal article" date="2019" name="Int. J. Syst. Evol. Microbiol.">
        <title>The Global Catalogue of Microorganisms (GCM) 10K type strain sequencing project: providing services to taxonomists for standard genome sequencing and annotation.</title>
        <authorList>
            <consortium name="The Broad Institute Genomics Platform"/>
            <consortium name="The Broad Institute Genome Sequencing Center for Infectious Disease"/>
            <person name="Wu L."/>
            <person name="Ma J."/>
        </authorList>
    </citation>
    <scope>NUCLEOTIDE SEQUENCE [LARGE SCALE GENOMIC DNA]</scope>
    <source>
        <strain evidence="2">CCUG 39402</strain>
    </source>
</reference>
<dbReference type="EMBL" id="JBHSRS010000018">
    <property type="protein sequence ID" value="MFC6281402.1"/>
    <property type="molecule type" value="Genomic_DNA"/>
</dbReference>
<organism evidence="1 2">
    <name type="scientific">Polaromonas aquatica</name>
    <dbReference type="NCBI Taxonomy" id="332657"/>
    <lineage>
        <taxon>Bacteria</taxon>
        <taxon>Pseudomonadati</taxon>
        <taxon>Pseudomonadota</taxon>
        <taxon>Betaproteobacteria</taxon>
        <taxon>Burkholderiales</taxon>
        <taxon>Comamonadaceae</taxon>
        <taxon>Polaromonas</taxon>
    </lineage>
</organism>
<evidence type="ECO:0000313" key="1">
    <source>
        <dbReference type="EMBL" id="MFC6281402.1"/>
    </source>
</evidence>
<evidence type="ECO:0008006" key="3">
    <source>
        <dbReference type="Google" id="ProtNLM"/>
    </source>
</evidence>
<keyword evidence="2" id="KW-1185">Reference proteome</keyword>
<dbReference type="RefSeq" id="WP_371439068.1">
    <property type="nucleotide sequence ID" value="NZ_JBHSRS010000018.1"/>
</dbReference>
<accession>A0ABW1TXA5</accession>
<dbReference type="Proteomes" id="UP001596270">
    <property type="component" value="Unassembled WGS sequence"/>
</dbReference>
<gene>
    <name evidence="1" type="ORF">ACFQND_09190</name>
</gene>
<protein>
    <recommendedName>
        <fullName evidence="3">Lipoprotein transmembrane</fullName>
    </recommendedName>
</protein>
<comment type="caution">
    <text evidence="1">The sequence shown here is derived from an EMBL/GenBank/DDBJ whole genome shotgun (WGS) entry which is preliminary data.</text>
</comment>
<name>A0ABW1TXA5_9BURK</name>